<dbReference type="AlphaFoldDB" id="A0A511X7M1"/>
<evidence type="ECO:0000256" key="1">
    <source>
        <dbReference type="SAM" id="SignalP"/>
    </source>
</evidence>
<dbReference type="InterPro" id="IPR010869">
    <property type="entry name" value="DUF1501"/>
</dbReference>
<feature type="signal peptide" evidence="1">
    <location>
        <begin position="1"/>
        <end position="31"/>
    </location>
</feature>
<dbReference type="EMBL" id="BJYF01000003">
    <property type="protein sequence ID" value="GEN58921.1"/>
    <property type="molecule type" value="Genomic_DNA"/>
</dbReference>
<comment type="caution">
    <text evidence="2">The sequence shown here is derived from an EMBL/GenBank/DDBJ whole genome shotgun (WGS) entry which is preliminary data.</text>
</comment>
<dbReference type="PANTHER" id="PTHR43737">
    <property type="entry name" value="BLL7424 PROTEIN"/>
    <property type="match status" value="1"/>
</dbReference>
<dbReference type="PANTHER" id="PTHR43737:SF1">
    <property type="entry name" value="DUF1501 DOMAIN-CONTAINING PROTEIN"/>
    <property type="match status" value="1"/>
</dbReference>
<evidence type="ECO:0000313" key="3">
    <source>
        <dbReference type="Proteomes" id="UP000321635"/>
    </source>
</evidence>
<dbReference type="Proteomes" id="UP000321635">
    <property type="component" value="Unassembled WGS sequence"/>
</dbReference>
<accession>A0A511X7M1</accession>
<sequence length="405" mass="42182">MLRHSLLIRRRSALLGLAASWALGRSSLALAGTPDGDDDPRLVVVILRGALDGMAAVTPYGDPSLTALRRDLLPPEPGRDGGLLDLGGFFGLHPSLSGMQRLYAAGQMLPFHAVAGHYRSRSHFEAQDYMESGADQRLSSGWLNRAVSALPKNRHGAEGAGLSLGLSVPLLLRGPTTVASYAPEGGRRPDADLYTQIAALNAKDPVTGPAFRNGLTALGFSAKVLAGDAPPPAPGGQKPGAFAILADAAGRMLADQRGPRVAALEMGGWDTHAAQKGRLAGPMRQLDMGMDAMRLALGRTWDRTVVLVMTEFGRTVRMNGTGGTDHGTATAAFLLGGAVAGGRVAGTWPGLQAAQLFENRDLAPTSDLRAVASGVLRDHLRLSPSALTNVFPGPAVAPENGLVKV</sequence>
<proteinExistence type="predicted"/>
<feature type="chain" id="PRO_5021963762" description="DUF1501 domain-containing protein" evidence="1">
    <location>
        <begin position="32"/>
        <end position="405"/>
    </location>
</feature>
<protein>
    <recommendedName>
        <fullName evidence="4">DUF1501 domain-containing protein</fullName>
    </recommendedName>
</protein>
<organism evidence="2 3">
    <name type="scientific">Acetobacter nitrogenifigens DSM 23921 = NBRC 105050</name>
    <dbReference type="NCBI Taxonomy" id="1120919"/>
    <lineage>
        <taxon>Bacteria</taxon>
        <taxon>Pseudomonadati</taxon>
        <taxon>Pseudomonadota</taxon>
        <taxon>Alphaproteobacteria</taxon>
        <taxon>Acetobacterales</taxon>
        <taxon>Acetobacteraceae</taxon>
        <taxon>Acetobacter</taxon>
    </lineage>
</organism>
<reference evidence="2 3" key="1">
    <citation type="submission" date="2019-07" db="EMBL/GenBank/DDBJ databases">
        <title>Whole genome shotgun sequence of Acetobacter nitrogenifigens NBRC 105050.</title>
        <authorList>
            <person name="Hosoyama A."/>
            <person name="Uohara A."/>
            <person name="Ohji S."/>
            <person name="Ichikawa N."/>
        </authorList>
    </citation>
    <scope>NUCLEOTIDE SEQUENCE [LARGE SCALE GENOMIC DNA]</scope>
    <source>
        <strain evidence="2 3">NBRC 105050</strain>
    </source>
</reference>
<evidence type="ECO:0008006" key="4">
    <source>
        <dbReference type="Google" id="ProtNLM"/>
    </source>
</evidence>
<dbReference type="Pfam" id="PF07394">
    <property type="entry name" value="DUF1501"/>
    <property type="match status" value="1"/>
</dbReference>
<dbReference type="STRING" id="1120919.GCA_000429165_00825"/>
<evidence type="ECO:0000313" key="2">
    <source>
        <dbReference type="EMBL" id="GEN58921.1"/>
    </source>
</evidence>
<keyword evidence="3" id="KW-1185">Reference proteome</keyword>
<gene>
    <name evidence="2" type="ORF">ANI02nite_08050</name>
</gene>
<keyword evidence="1" id="KW-0732">Signal</keyword>
<name>A0A511X7M1_9PROT</name>